<accession>A0AAV4YGJ7</accession>
<dbReference type="EMBL" id="BPLR01019224">
    <property type="protein sequence ID" value="GIZ05151.1"/>
    <property type="molecule type" value="Genomic_DNA"/>
</dbReference>
<evidence type="ECO:0000313" key="2">
    <source>
        <dbReference type="Proteomes" id="UP001054945"/>
    </source>
</evidence>
<comment type="caution">
    <text evidence="1">The sequence shown here is derived from an EMBL/GenBank/DDBJ whole genome shotgun (WGS) entry which is preliminary data.</text>
</comment>
<dbReference type="Pfam" id="PF13374">
    <property type="entry name" value="TPR_10"/>
    <property type="match status" value="1"/>
</dbReference>
<name>A0AAV4YGJ7_CAEEX</name>
<keyword evidence="2" id="KW-1185">Reference proteome</keyword>
<dbReference type="InterPro" id="IPR011990">
    <property type="entry name" value="TPR-like_helical_dom_sf"/>
</dbReference>
<dbReference type="Gene3D" id="1.25.40.10">
    <property type="entry name" value="Tetratricopeptide repeat domain"/>
    <property type="match status" value="1"/>
</dbReference>
<proteinExistence type="predicted"/>
<gene>
    <name evidence="1" type="ORF">CEXT_366591</name>
</gene>
<dbReference type="Proteomes" id="UP001054945">
    <property type="component" value="Unassembled WGS sequence"/>
</dbReference>
<evidence type="ECO:0000313" key="1">
    <source>
        <dbReference type="EMBL" id="GIZ05151.1"/>
    </source>
</evidence>
<organism evidence="1 2">
    <name type="scientific">Caerostris extrusa</name>
    <name type="common">Bark spider</name>
    <name type="synonym">Caerostris bankana</name>
    <dbReference type="NCBI Taxonomy" id="172846"/>
    <lineage>
        <taxon>Eukaryota</taxon>
        <taxon>Metazoa</taxon>
        <taxon>Ecdysozoa</taxon>
        <taxon>Arthropoda</taxon>
        <taxon>Chelicerata</taxon>
        <taxon>Arachnida</taxon>
        <taxon>Araneae</taxon>
        <taxon>Araneomorphae</taxon>
        <taxon>Entelegynae</taxon>
        <taxon>Araneoidea</taxon>
        <taxon>Araneidae</taxon>
        <taxon>Caerostris</taxon>
    </lineage>
</organism>
<dbReference type="SUPFAM" id="SSF48452">
    <property type="entry name" value="TPR-like"/>
    <property type="match status" value="1"/>
</dbReference>
<protein>
    <submittedName>
        <fullName evidence="1">Uncharacterized protein</fullName>
    </submittedName>
</protein>
<dbReference type="AlphaFoldDB" id="A0AAV4YGJ7"/>
<reference evidence="1 2" key="1">
    <citation type="submission" date="2021-06" db="EMBL/GenBank/DDBJ databases">
        <title>Caerostris extrusa draft genome.</title>
        <authorList>
            <person name="Kono N."/>
            <person name="Arakawa K."/>
        </authorList>
    </citation>
    <scope>NUCLEOTIDE SEQUENCE [LARGE SCALE GENOMIC DNA]</scope>
</reference>
<sequence length="145" mass="16745">MKNCSISLKHCMLDRNSMNPLTFTKKVLHERIDIFGSDNPSVLDIQTRMAQVLHAQQKYDKALCMFQQICQKRQISFSDNHEVLLIKSHIASILSIQGDNKGALQILRQVLLKQEQSLEPNNEHILFTQETIAFVLEKEKNTVRL</sequence>